<feature type="transmembrane region" description="Helical" evidence="1">
    <location>
        <begin position="7"/>
        <end position="24"/>
    </location>
</feature>
<dbReference type="Proteomes" id="UP000008827">
    <property type="component" value="Chromosome 4"/>
</dbReference>
<protein>
    <submittedName>
        <fullName evidence="2 3">Uncharacterized protein</fullName>
    </submittedName>
</protein>
<reference evidence="2 3" key="1">
    <citation type="journal article" date="2010" name="Nature">
        <title>Genome sequence of the palaeopolyploid soybean.</title>
        <authorList>
            <person name="Schmutz J."/>
            <person name="Cannon S.B."/>
            <person name="Schlueter J."/>
            <person name="Ma J."/>
            <person name="Mitros T."/>
            <person name="Nelson W."/>
            <person name="Hyten D.L."/>
            <person name="Song Q."/>
            <person name="Thelen J.J."/>
            <person name="Cheng J."/>
            <person name="Xu D."/>
            <person name="Hellsten U."/>
            <person name="May G.D."/>
            <person name="Yu Y."/>
            <person name="Sakurai T."/>
            <person name="Umezawa T."/>
            <person name="Bhattacharyya M.K."/>
            <person name="Sandhu D."/>
            <person name="Valliyodan B."/>
            <person name="Lindquist E."/>
            <person name="Peto M."/>
            <person name="Grant D."/>
            <person name="Shu S."/>
            <person name="Goodstein D."/>
            <person name="Barry K."/>
            <person name="Futrell-Griggs M."/>
            <person name="Abernathy B."/>
            <person name="Du J."/>
            <person name="Tian Z."/>
            <person name="Zhu L."/>
            <person name="Gill N."/>
            <person name="Joshi T."/>
            <person name="Libault M."/>
            <person name="Sethuraman A."/>
            <person name="Zhang X.-C."/>
            <person name="Shinozaki K."/>
            <person name="Nguyen H.T."/>
            <person name="Wing R.A."/>
            <person name="Cregan P."/>
            <person name="Specht J."/>
            <person name="Grimwood J."/>
            <person name="Rokhsar D."/>
            <person name="Stacey G."/>
            <person name="Shoemaker R.C."/>
            <person name="Jackson S.A."/>
        </authorList>
    </citation>
    <scope>NUCLEOTIDE SEQUENCE</scope>
    <source>
        <strain evidence="3">cv. Williams 82</strain>
        <tissue evidence="2">Callus</tissue>
    </source>
</reference>
<proteinExistence type="predicted"/>
<sequence length="30" mass="3611">MTKPKRWVVNLGFKVYVLLFFARNDNEVLL</sequence>
<gene>
    <name evidence="2" type="ORF">GLYMA_04G114400</name>
</gene>
<keyword evidence="1" id="KW-1133">Transmembrane helix</keyword>
<evidence type="ECO:0000313" key="4">
    <source>
        <dbReference type="Proteomes" id="UP000008827"/>
    </source>
</evidence>
<dbReference type="Gramene" id="KRH62539">
    <property type="protein sequence ID" value="KRH62539"/>
    <property type="gene ID" value="GLYMA_04G114400"/>
</dbReference>
<dbReference type="EMBL" id="CM000837">
    <property type="protein sequence ID" value="KRH62539.1"/>
    <property type="molecule type" value="Genomic_DNA"/>
</dbReference>
<keyword evidence="4" id="KW-1185">Reference proteome</keyword>
<reference evidence="3" key="2">
    <citation type="submission" date="2018-02" db="UniProtKB">
        <authorList>
            <consortium name="EnsemblPlants"/>
        </authorList>
    </citation>
    <scope>IDENTIFICATION</scope>
    <source>
        <strain evidence="3">Williams 82</strain>
    </source>
</reference>
<keyword evidence="1" id="KW-0472">Membrane</keyword>
<keyword evidence="1" id="KW-0812">Transmembrane</keyword>
<name>A0A0R0KDL3_SOYBN</name>
<evidence type="ECO:0000256" key="1">
    <source>
        <dbReference type="SAM" id="Phobius"/>
    </source>
</evidence>
<evidence type="ECO:0000313" key="3">
    <source>
        <dbReference type="EnsemblPlants" id="KRH62539"/>
    </source>
</evidence>
<reference evidence="2" key="3">
    <citation type="submission" date="2018-07" db="EMBL/GenBank/DDBJ databases">
        <title>WGS assembly of Glycine max.</title>
        <authorList>
            <person name="Schmutz J."/>
            <person name="Cannon S."/>
            <person name="Schlueter J."/>
            <person name="Ma J."/>
            <person name="Mitros T."/>
            <person name="Nelson W."/>
            <person name="Hyten D."/>
            <person name="Song Q."/>
            <person name="Thelen J."/>
            <person name="Cheng J."/>
            <person name="Xu D."/>
            <person name="Hellsten U."/>
            <person name="May G."/>
            <person name="Yu Y."/>
            <person name="Sakurai T."/>
            <person name="Umezawa T."/>
            <person name="Bhattacharyya M."/>
            <person name="Sandhu D."/>
            <person name="Valliyodan B."/>
            <person name="Lindquist E."/>
            <person name="Peto M."/>
            <person name="Grant D."/>
            <person name="Shu S."/>
            <person name="Goodstein D."/>
            <person name="Barry K."/>
            <person name="Futrell-Griggs M."/>
            <person name="Abernathy B."/>
            <person name="Du J."/>
            <person name="Tian Z."/>
            <person name="Zhu L."/>
            <person name="Gill N."/>
            <person name="Joshi T."/>
            <person name="Libault M."/>
            <person name="Sethuraman A."/>
            <person name="Zhang X."/>
            <person name="Shinozaki K."/>
            <person name="Nguyen H."/>
            <person name="Wing R."/>
            <person name="Cregan P."/>
            <person name="Specht J."/>
            <person name="Grimwood J."/>
            <person name="Rokhsar D."/>
            <person name="Stacey G."/>
            <person name="Shoemaker R."/>
            <person name="Jackson S."/>
        </authorList>
    </citation>
    <scope>NUCLEOTIDE SEQUENCE</scope>
    <source>
        <tissue evidence="2">Callus</tissue>
    </source>
</reference>
<dbReference type="InParanoid" id="A0A0R0KDL3"/>
<organism evidence="2">
    <name type="scientific">Glycine max</name>
    <name type="common">Soybean</name>
    <name type="synonym">Glycine hispida</name>
    <dbReference type="NCBI Taxonomy" id="3847"/>
    <lineage>
        <taxon>Eukaryota</taxon>
        <taxon>Viridiplantae</taxon>
        <taxon>Streptophyta</taxon>
        <taxon>Embryophyta</taxon>
        <taxon>Tracheophyta</taxon>
        <taxon>Spermatophyta</taxon>
        <taxon>Magnoliopsida</taxon>
        <taxon>eudicotyledons</taxon>
        <taxon>Gunneridae</taxon>
        <taxon>Pentapetalae</taxon>
        <taxon>rosids</taxon>
        <taxon>fabids</taxon>
        <taxon>Fabales</taxon>
        <taxon>Fabaceae</taxon>
        <taxon>Papilionoideae</taxon>
        <taxon>50 kb inversion clade</taxon>
        <taxon>NPAAA clade</taxon>
        <taxon>indigoferoid/millettioid clade</taxon>
        <taxon>Phaseoleae</taxon>
        <taxon>Glycine</taxon>
        <taxon>Glycine subgen. Soja</taxon>
    </lineage>
</organism>
<dbReference type="AlphaFoldDB" id="A0A0R0KDL3"/>
<evidence type="ECO:0000313" key="2">
    <source>
        <dbReference type="EMBL" id="KRH62539.1"/>
    </source>
</evidence>
<accession>A0A0R0KDL3</accession>
<dbReference type="EnsemblPlants" id="KRH62539">
    <property type="protein sequence ID" value="KRH62539"/>
    <property type="gene ID" value="GLYMA_04G114400"/>
</dbReference>